<keyword evidence="1" id="KW-0732">Signal</keyword>
<comment type="caution">
    <text evidence="4">The sequence shown here is derived from an EMBL/GenBank/DDBJ whole genome shotgun (WGS) entry which is preliminary data.</text>
</comment>
<dbReference type="AlphaFoldDB" id="A0A9X3S6G3"/>
<organism evidence="4 5">
    <name type="scientific">Solirubrobacter ginsenosidimutans</name>
    <dbReference type="NCBI Taxonomy" id="490573"/>
    <lineage>
        <taxon>Bacteria</taxon>
        <taxon>Bacillati</taxon>
        <taxon>Actinomycetota</taxon>
        <taxon>Thermoleophilia</taxon>
        <taxon>Solirubrobacterales</taxon>
        <taxon>Solirubrobacteraceae</taxon>
        <taxon>Solirubrobacter</taxon>
    </lineage>
</organism>
<dbReference type="GO" id="GO:0006508">
    <property type="term" value="P:proteolysis"/>
    <property type="evidence" value="ECO:0007669"/>
    <property type="project" value="InterPro"/>
</dbReference>
<evidence type="ECO:0000256" key="1">
    <source>
        <dbReference type="ARBA" id="ARBA00022729"/>
    </source>
</evidence>
<feature type="domain" description="Peptidase S9 prolyl oligopeptidase catalytic" evidence="3">
    <location>
        <begin position="281"/>
        <end position="330"/>
    </location>
</feature>
<protein>
    <submittedName>
        <fullName evidence="4">Prolyl oligopeptidase family serine peptidase</fullName>
    </submittedName>
</protein>
<dbReference type="GO" id="GO:0008236">
    <property type="term" value="F:serine-type peptidase activity"/>
    <property type="evidence" value="ECO:0007669"/>
    <property type="project" value="InterPro"/>
</dbReference>
<sequence length="443" mass="47875">MTAPVSRRTFLVTGAAAAGTLLPGVAYARRPTNGGVRFTLNANVLDGGEQVTSVTLETARLGPIDPASLTTGTFRVHAKATSPIPIAAGDLIFSEYDLDRPVTAARLDHWGNIVLELAYGEGQVGGGTLGYILGKGRNVVLDLVYTITQTAPLRLRNRRPVTIGRFVQGELSDPEVDAFSYHVSGSGMKYRLYSPDRGRGFHSAGRGGRPLVVWLHGGGEGGLLPDGYYDNETTLRANRGALGFATQEAQRIFGGAYVVAPQSTSYWIEDGPRFAPLIREIIDELVRRNRIDRERIYVAGCSNGGYMTMEITSVYRDLFAAAVPICGVVASLQAGGPPLLTDAQLQAIDTPTWLVASRDDPTVPVEPNTIHAQALIPGSVMTLYDHVIWNGHQFSGHWSWIYVARNDPAINGTHIWQWMAAQHADNAGPARPGHGRREPTRAS</sequence>
<keyword evidence="5" id="KW-1185">Reference proteome</keyword>
<dbReference type="PROSITE" id="PS51318">
    <property type="entry name" value="TAT"/>
    <property type="match status" value="1"/>
</dbReference>
<evidence type="ECO:0000259" key="3">
    <source>
        <dbReference type="Pfam" id="PF00326"/>
    </source>
</evidence>
<dbReference type="Gene3D" id="3.40.50.1820">
    <property type="entry name" value="alpha/beta hydrolase"/>
    <property type="match status" value="1"/>
</dbReference>
<accession>A0A9X3S6G3</accession>
<dbReference type="SUPFAM" id="SSF53474">
    <property type="entry name" value="alpha/beta-Hydrolases"/>
    <property type="match status" value="1"/>
</dbReference>
<dbReference type="EMBL" id="JAPDOD010000074">
    <property type="protein sequence ID" value="MDA0166727.1"/>
    <property type="molecule type" value="Genomic_DNA"/>
</dbReference>
<dbReference type="RefSeq" id="WP_270045981.1">
    <property type="nucleotide sequence ID" value="NZ_JAPDOD010000074.1"/>
</dbReference>
<name>A0A9X3S6G3_9ACTN</name>
<evidence type="ECO:0000313" key="5">
    <source>
        <dbReference type="Proteomes" id="UP001149140"/>
    </source>
</evidence>
<reference evidence="4" key="1">
    <citation type="submission" date="2022-10" db="EMBL/GenBank/DDBJ databases">
        <title>The WGS of Solirubrobacter ginsenosidimutans DSM 21036.</title>
        <authorList>
            <person name="Jiang Z."/>
        </authorList>
    </citation>
    <scope>NUCLEOTIDE SEQUENCE</scope>
    <source>
        <strain evidence="4">DSM 21036</strain>
    </source>
</reference>
<evidence type="ECO:0000256" key="2">
    <source>
        <dbReference type="SAM" id="MobiDB-lite"/>
    </source>
</evidence>
<evidence type="ECO:0000313" key="4">
    <source>
        <dbReference type="EMBL" id="MDA0166727.1"/>
    </source>
</evidence>
<proteinExistence type="predicted"/>
<dbReference type="InterPro" id="IPR006311">
    <property type="entry name" value="TAT_signal"/>
</dbReference>
<dbReference type="InterPro" id="IPR001375">
    <property type="entry name" value="Peptidase_S9_cat"/>
</dbReference>
<dbReference type="InterPro" id="IPR029058">
    <property type="entry name" value="AB_hydrolase_fold"/>
</dbReference>
<feature type="region of interest" description="Disordered" evidence="2">
    <location>
        <begin position="424"/>
        <end position="443"/>
    </location>
</feature>
<dbReference type="PANTHER" id="PTHR43037:SF1">
    <property type="entry name" value="BLL1128 PROTEIN"/>
    <property type="match status" value="1"/>
</dbReference>
<dbReference type="InterPro" id="IPR050955">
    <property type="entry name" value="Plant_Biomass_Hydrol_Est"/>
</dbReference>
<gene>
    <name evidence="4" type="ORF">OM076_41075</name>
</gene>
<dbReference type="Pfam" id="PF00326">
    <property type="entry name" value="Peptidase_S9"/>
    <property type="match status" value="1"/>
</dbReference>
<dbReference type="Proteomes" id="UP001149140">
    <property type="component" value="Unassembled WGS sequence"/>
</dbReference>
<dbReference type="Gene3D" id="2.60.40.2180">
    <property type="match status" value="1"/>
</dbReference>
<dbReference type="PANTHER" id="PTHR43037">
    <property type="entry name" value="UNNAMED PRODUCT-RELATED"/>
    <property type="match status" value="1"/>
</dbReference>